<dbReference type="SUPFAM" id="SSF51735">
    <property type="entry name" value="NAD(P)-binding Rossmann-fold domains"/>
    <property type="match status" value="1"/>
</dbReference>
<dbReference type="InterPro" id="IPR032095">
    <property type="entry name" value="Sacchrp_dh-like_C"/>
</dbReference>
<evidence type="ECO:0000259" key="3">
    <source>
        <dbReference type="Pfam" id="PF16653"/>
    </source>
</evidence>
<dbReference type="Proteomes" id="UP000630805">
    <property type="component" value="Unassembled WGS sequence"/>
</dbReference>
<sequence length="176" mass="19642">MRQILVIGSGKSSAFLIKYLLDQSAVESLKLTVADKYIENASRLMNNHPNGKIIPLDIFNENARYNLIKKSDIVISMLPAHLHIDIAKDCLKLNKNLVTASYVSDDMQALDEKVKAKGLIFLNEMGLDPGIDHMSAMKALDTIRETGGDIHTFESYAGGLVAPESDNNLWNYKFTW</sequence>
<dbReference type="PANTHER" id="PTHR11133">
    <property type="entry name" value="SACCHAROPINE DEHYDROGENASE"/>
    <property type="match status" value="1"/>
</dbReference>
<evidence type="ECO:0000313" key="4">
    <source>
        <dbReference type="EMBL" id="NVO58723.1"/>
    </source>
</evidence>
<dbReference type="InterPro" id="IPR005097">
    <property type="entry name" value="Sacchrp_dh_NADP-bd"/>
</dbReference>
<evidence type="ECO:0000259" key="2">
    <source>
        <dbReference type="Pfam" id="PF03435"/>
    </source>
</evidence>
<dbReference type="Gene3D" id="3.40.50.720">
    <property type="entry name" value="NAD(P)-binding Rossmann-like Domain"/>
    <property type="match status" value="1"/>
</dbReference>
<keyword evidence="1" id="KW-0560">Oxidoreductase</keyword>
<protein>
    <submittedName>
        <fullName evidence="4">Saccharopine dehydrogenase NADP-binding domain-containing protein</fullName>
    </submittedName>
</protein>
<evidence type="ECO:0000313" key="5">
    <source>
        <dbReference type="Proteomes" id="UP000630805"/>
    </source>
</evidence>
<keyword evidence="5" id="KW-1185">Reference proteome</keyword>
<dbReference type="InterPro" id="IPR036291">
    <property type="entry name" value="NAD(P)-bd_dom_sf"/>
</dbReference>
<feature type="non-terminal residue" evidence="4">
    <location>
        <position position="176"/>
    </location>
</feature>
<dbReference type="Pfam" id="PF16653">
    <property type="entry name" value="Sacchrp_dh_C"/>
    <property type="match status" value="1"/>
</dbReference>
<dbReference type="EMBL" id="JABXWT010000098">
    <property type="protein sequence ID" value="NVO58723.1"/>
    <property type="molecule type" value="Genomic_DNA"/>
</dbReference>
<feature type="domain" description="Saccharopine dehydrogenase-like C-terminal" evidence="3">
    <location>
        <begin position="126"/>
        <end position="176"/>
    </location>
</feature>
<reference evidence="4 5" key="1">
    <citation type="submission" date="2020-06" db="EMBL/GenBank/DDBJ databases">
        <authorList>
            <person name="Cao W.R."/>
        </authorList>
    </citation>
    <scope>NUCLEOTIDE SEQUENCE [LARGE SCALE GENOMIC DNA]</scope>
    <source>
        <strain evidence="4 5">B1Z28</strain>
    </source>
</reference>
<feature type="domain" description="Saccharopine dehydrogenase NADP binding" evidence="2">
    <location>
        <begin position="4"/>
        <end position="121"/>
    </location>
</feature>
<dbReference type="InterPro" id="IPR051168">
    <property type="entry name" value="AASS"/>
</dbReference>
<comment type="caution">
    <text evidence="4">The sequence shown here is derived from an EMBL/GenBank/DDBJ whole genome shotgun (WGS) entry which is preliminary data.</text>
</comment>
<dbReference type="PANTHER" id="PTHR11133:SF22">
    <property type="entry name" value="ALPHA-AMINOADIPIC SEMIALDEHYDE SYNTHASE, MITOCHONDRIAL"/>
    <property type="match status" value="1"/>
</dbReference>
<name>A0ABX2PWY0_9RHOB</name>
<evidence type="ECO:0000256" key="1">
    <source>
        <dbReference type="ARBA" id="ARBA00023002"/>
    </source>
</evidence>
<proteinExistence type="predicted"/>
<gene>
    <name evidence="4" type="ORF">HW561_23450</name>
</gene>
<dbReference type="Pfam" id="PF03435">
    <property type="entry name" value="Sacchrp_dh_NADP"/>
    <property type="match status" value="1"/>
</dbReference>
<accession>A0ABX2PWY0</accession>
<organism evidence="4 5">
    <name type="scientific">Ruegeria haliotis</name>
    <dbReference type="NCBI Taxonomy" id="2747601"/>
    <lineage>
        <taxon>Bacteria</taxon>
        <taxon>Pseudomonadati</taxon>
        <taxon>Pseudomonadota</taxon>
        <taxon>Alphaproteobacteria</taxon>
        <taxon>Rhodobacterales</taxon>
        <taxon>Roseobacteraceae</taxon>
        <taxon>Ruegeria</taxon>
    </lineage>
</organism>